<proteinExistence type="predicted"/>
<evidence type="ECO:0000313" key="1">
    <source>
        <dbReference type="EMBL" id="URZ13913.1"/>
    </source>
</evidence>
<name>A0A1S8L1M3_9CLOT</name>
<dbReference type="AlphaFoldDB" id="A0A1S8L1M3"/>
<dbReference type="KEGG" id="crw:CROST_046910"/>
<keyword evidence="2" id="KW-1185">Reference proteome</keyword>
<keyword evidence="1" id="KW-0614">Plasmid</keyword>
<dbReference type="EMBL" id="CP096984">
    <property type="protein sequence ID" value="URZ13913.1"/>
    <property type="molecule type" value="Genomic_DNA"/>
</dbReference>
<protein>
    <submittedName>
        <fullName evidence="1">Uncharacterized protein</fullName>
    </submittedName>
</protein>
<gene>
    <name evidence="1" type="ORF">CROST_046910</name>
</gene>
<dbReference type="STRING" id="84029.CROST_31780"/>
<evidence type="ECO:0000313" key="2">
    <source>
        <dbReference type="Proteomes" id="UP000190951"/>
    </source>
</evidence>
<organism evidence="1 2">
    <name type="scientific">Clostridium felsineum</name>
    <dbReference type="NCBI Taxonomy" id="36839"/>
    <lineage>
        <taxon>Bacteria</taxon>
        <taxon>Bacillati</taxon>
        <taxon>Bacillota</taxon>
        <taxon>Clostridia</taxon>
        <taxon>Eubacteriales</taxon>
        <taxon>Clostridiaceae</taxon>
        <taxon>Clostridium</taxon>
    </lineage>
</organism>
<reference evidence="1 2" key="1">
    <citation type="submission" date="2022-04" db="EMBL/GenBank/DDBJ databases">
        <title>Genome sequence of C. roseum typestrain.</title>
        <authorList>
            <person name="Poehlein A."/>
            <person name="Schoch T."/>
            <person name="Duerre P."/>
            <person name="Daniel R."/>
        </authorList>
    </citation>
    <scope>NUCLEOTIDE SEQUENCE [LARGE SCALE GENOMIC DNA]</scope>
    <source>
        <strain evidence="1 2">DSM 7320</strain>
        <plasmid evidence="1 2">p330</plasmid>
    </source>
</reference>
<dbReference type="RefSeq" id="WP_077832550.1">
    <property type="nucleotide sequence ID" value="NZ_CP096984.1"/>
</dbReference>
<dbReference type="Proteomes" id="UP000190951">
    <property type="component" value="Plasmid p330"/>
</dbReference>
<geneLocation type="plasmid" evidence="1 2">
    <name>p330</name>
</geneLocation>
<sequence length="497" mass="56172">MNKIKLSIKTSKDKKLKYYVYRSIKKEDIYSGLEGLQEIEPVIVVDESLAEISNVRVKDTLILDTSCSAENNMIRYLLKHTAVKDEKSALPTTISINFNNPEKFTNYEKITIDLSFDSSGAIKQAIVTNKDKTSTTYSTPADIENIITMEDESIYITNKLASDYYNVTCDYYIEVIEVEDYTSKDTLPGIVYLGPNAHGLNAPKFTITKDFYTDETSLKVPYLKLQIDDDFSGLFYYYTVIAIDHDLNVSNPSEVIIESLNQAASDINYTLRLSTDYSFKDLKGNWTDILTGLGNASLIELGKPGTDNFKNFGAIVSDDIPIFKAGDIIVNSNYVNSDNVLVIKFPNVWYDHIYDSRKCKAYELMTVMNKDVSEESPAIYESEYEIIPIEKLIVIKRTATKDNDSTVPSKIGDVGSEIIKTYLRKNGLYYVENQHGGCPYNVVSSDASTIVMSDFCDFSTMEIDNINCNSNEKYNYTFYLFDSYGRQSNPISVLVSL</sequence>
<accession>A0A1S8L1M3</accession>